<gene>
    <name evidence="3" type="ORF">CELE_Y37F4.5</name>
    <name evidence="3 5" type="ORF">Y37F4.5</name>
</gene>
<dbReference type="WormBase" id="Y37F4.5">
    <property type="protein sequence ID" value="CE42257"/>
    <property type="gene ID" value="WBGene00021386"/>
</dbReference>
<evidence type="ECO:0000256" key="2">
    <source>
        <dbReference type="SAM" id="SignalP"/>
    </source>
</evidence>
<keyword evidence="1" id="KW-0472">Membrane</keyword>
<dbReference type="eggNOG" id="ENOG502TK6T">
    <property type="taxonomic scope" value="Eukaryota"/>
</dbReference>
<sequence length="441" mass="50168">MPRGMLLLLVFGVINAATASSTAPQAQSTPKSVNNTLSNLNYALVGIITCVIIIIIGGFAWLKKYYHQPMPINKGVFNCRRNQRCDFDLDRGLRREHCDVSNGPEKEKLNRQHFTNNLIDKKEHEGKDYGAEIRNVAKAIQQAYAIQIGKSIAEQEKGTDEYCHSAIIEAPNSRKWCIMNTNTQTRKIFDWMVRLKCRVVIELTNLRGEEGCPELSLEVKERGQLIYTSKQLKSKIPGLSVYKVRRIEDNHSFLYWKCENMPHGFVSFNLVPFAKMYESTSSDNEYANVGIVAGNVDTRATILPLIDTLMHIMGSSLNLDSMLPIAGSWMGTQKTRSIDLVATAQIEFALYVCLKLVADENTFTMIPIAALETAWMKSWIENHDIFQKFYTSTRLTCPDDRREHWYKAGLQKLAEIRETLQEPVACKSNKLDKKKDGKKEK</sequence>
<evidence type="ECO:0000313" key="5">
    <source>
        <dbReference type="WormBase" id="Y37F4.5"/>
    </source>
</evidence>
<feature type="signal peptide" evidence="2">
    <location>
        <begin position="1"/>
        <end position="19"/>
    </location>
</feature>
<dbReference type="KEGG" id="cel:CELE_Y37F4.5"/>
<evidence type="ECO:0000313" key="4">
    <source>
        <dbReference type="Proteomes" id="UP000001940"/>
    </source>
</evidence>
<dbReference type="HOGENOM" id="CLU_621482_0_0_1"/>
<keyword evidence="1" id="KW-0812">Transmembrane</keyword>
<dbReference type="UCSC" id="Y37F4.5">
    <property type="organism name" value="c. elegans"/>
</dbReference>
<dbReference type="RefSeq" id="NP_001021748.2">
    <property type="nucleotide sequence ID" value="NM_001026577.2"/>
</dbReference>
<evidence type="ECO:0000256" key="1">
    <source>
        <dbReference type="SAM" id="Phobius"/>
    </source>
</evidence>
<reference evidence="3 4" key="1">
    <citation type="journal article" date="1998" name="Science">
        <title>Genome sequence of the nematode C. elegans: a platform for investigating biology.</title>
        <authorList>
            <consortium name="The C. elegans sequencing consortium"/>
            <person name="Sulson J.E."/>
            <person name="Waterston R."/>
        </authorList>
    </citation>
    <scope>NUCLEOTIDE SEQUENCE [LARGE SCALE GENOMIC DNA]</scope>
    <source>
        <strain evidence="3 4">Bristol N2</strain>
    </source>
</reference>
<evidence type="ECO:0000313" key="3">
    <source>
        <dbReference type="EMBL" id="CCD66828.1"/>
    </source>
</evidence>
<dbReference type="OrthoDB" id="10682942at2759"/>
<keyword evidence="4" id="KW-1185">Reference proteome</keyword>
<proteinExistence type="predicted"/>
<dbReference type="AGR" id="WB:WBGene00021386"/>
<dbReference type="Proteomes" id="UP000001940">
    <property type="component" value="Chromosome I"/>
</dbReference>
<dbReference type="AlphaFoldDB" id="Q75KS2"/>
<feature type="transmembrane region" description="Helical" evidence="1">
    <location>
        <begin position="42"/>
        <end position="62"/>
    </location>
</feature>
<dbReference type="STRING" id="6239.Y37F4.5.1"/>
<dbReference type="InParanoid" id="Q75KS2"/>
<accession>Q75KS2</accession>
<dbReference type="PaxDb" id="6239-Y37F4.5.1"/>
<dbReference type="EMBL" id="BX284601">
    <property type="protein sequence ID" value="CCD66828.1"/>
    <property type="molecule type" value="Genomic_DNA"/>
</dbReference>
<dbReference type="SMR" id="Q75KS2"/>
<dbReference type="GeneID" id="246002"/>
<keyword evidence="2" id="KW-0732">Signal</keyword>
<dbReference type="Bgee" id="WBGene00021386">
    <property type="expression patterns" value="Expressed in adult organism and 1 other cell type or tissue"/>
</dbReference>
<keyword evidence="1" id="KW-1133">Transmembrane helix</keyword>
<protein>
    <submittedName>
        <fullName evidence="3">START domain-containing protein</fullName>
    </submittedName>
</protein>
<feature type="chain" id="PRO_5004285848" evidence="2">
    <location>
        <begin position="20"/>
        <end position="441"/>
    </location>
</feature>
<name>Q75KS2_CAEEL</name>
<dbReference type="CTD" id="246002"/>
<organism evidence="3 4">
    <name type="scientific">Caenorhabditis elegans</name>
    <dbReference type="NCBI Taxonomy" id="6239"/>
    <lineage>
        <taxon>Eukaryota</taxon>
        <taxon>Metazoa</taxon>
        <taxon>Ecdysozoa</taxon>
        <taxon>Nematoda</taxon>
        <taxon>Chromadorea</taxon>
        <taxon>Rhabditida</taxon>
        <taxon>Rhabditina</taxon>
        <taxon>Rhabditomorpha</taxon>
        <taxon>Rhabditoidea</taxon>
        <taxon>Rhabditidae</taxon>
        <taxon>Peloderinae</taxon>
        <taxon>Caenorhabditis</taxon>
    </lineage>
</organism>